<name>A0A1F7X296_9BACT</name>
<dbReference type="EMBL" id="MGFH01000013">
    <property type="protein sequence ID" value="OGM08435.1"/>
    <property type="molecule type" value="Genomic_DNA"/>
</dbReference>
<protein>
    <submittedName>
        <fullName evidence="2">Uncharacterized protein</fullName>
    </submittedName>
</protein>
<comment type="caution">
    <text evidence="2">The sequence shown here is derived from an EMBL/GenBank/DDBJ whole genome shotgun (WGS) entry which is preliminary data.</text>
</comment>
<keyword evidence="1" id="KW-0812">Transmembrane</keyword>
<accession>A0A1F7X296</accession>
<feature type="transmembrane region" description="Helical" evidence="1">
    <location>
        <begin position="7"/>
        <end position="28"/>
    </location>
</feature>
<proteinExistence type="predicted"/>
<evidence type="ECO:0000313" key="3">
    <source>
        <dbReference type="Proteomes" id="UP000178735"/>
    </source>
</evidence>
<dbReference type="Proteomes" id="UP000178735">
    <property type="component" value="Unassembled WGS sequence"/>
</dbReference>
<dbReference type="STRING" id="1817813.A2008_03595"/>
<dbReference type="AlphaFoldDB" id="A0A1F7X296"/>
<gene>
    <name evidence="2" type="ORF">A2008_03595</name>
</gene>
<keyword evidence="1" id="KW-0472">Membrane</keyword>
<sequence>MRNGKRLFNLITFFIIVMFSSVSMEAYFHHFFHEVFTEDVEKCLEHFEHLRKLGCHIEPPAGLKKEPCQFDRFLFSVEGSYFSLFNNSLKYFQFINGSKNEKPQILAGSCFNHKKSRAPPFRLS</sequence>
<reference evidence="2 3" key="1">
    <citation type="journal article" date="2016" name="Nat. Commun.">
        <title>Thousands of microbial genomes shed light on interconnected biogeochemical processes in an aquifer system.</title>
        <authorList>
            <person name="Anantharaman K."/>
            <person name="Brown C.T."/>
            <person name="Hug L.A."/>
            <person name="Sharon I."/>
            <person name="Castelle C.J."/>
            <person name="Probst A.J."/>
            <person name="Thomas B.C."/>
            <person name="Singh A."/>
            <person name="Wilkins M.J."/>
            <person name="Karaoz U."/>
            <person name="Brodie E.L."/>
            <person name="Williams K.H."/>
            <person name="Hubbard S.S."/>
            <person name="Banfield J.F."/>
        </authorList>
    </citation>
    <scope>NUCLEOTIDE SEQUENCE [LARGE SCALE GENOMIC DNA]</scope>
</reference>
<organism evidence="2 3">
    <name type="scientific">Candidatus Wallbacteria bacterium GWC2_49_35</name>
    <dbReference type="NCBI Taxonomy" id="1817813"/>
    <lineage>
        <taxon>Bacteria</taxon>
        <taxon>Candidatus Walliibacteriota</taxon>
    </lineage>
</organism>
<keyword evidence="1" id="KW-1133">Transmembrane helix</keyword>
<evidence type="ECO:0000313" key="2">
    <source>
        <dbReference type="EMBL" id="OGM08435.1"/>
    </source>
</evidence>
<evidence type="ECO:0000256" key="1">
    <source>
        <dbReference type="SAM" id="Phobius"/>
    </source>
</evidence>